<dbReference type="VEuPathDB" id="FungiDB:FOXG_17694"/>
<name>A0A0C4DJP1_FUSOF</name>
<proteinExistence type="predicted"/>
<reference evidence="3" key="1">
    <citation type="journal article" date="2012" name="Mol. Plant Microbe Interact.">
        <title>A highly conserved effector in Fusarium oxysporum is required for full virulence on Arabidopsis.</title>
        <authorList>
            <person name="Thatcher L.F."/>
            <person name="Gardiner D.M."/>
            <person name="Kazan K."/>
            <person name="Manners J."/>
        </authorList>
    </citation>
    <scope>NUCLEOTIDE SEQUENCE [LARGE SCALE GENOMIC DNA]</scope>
    <source>
        <strain evidence="3">Fo5176</strain>
    </source>
</reference>
<dbReference type="Proteomes" id="UP000002489">
    <property type="component" value="Unassembled WGS sequence"/>
</dbReference>
<protein>
    <submittedName>
        <fullName evidence="2">Uncharacterized protein</fullName>
    </submittedName>
</protein>
<evidence type="ECO:0000313" key="2">
    <source>
        <dbReference type="EnsemblFungi" id="FOXG_17694P0"/>
    </source>
</evidence>
<dbReference type="EnsemblFungi" id="FOXG_17694T0">
    <property type="protein sequence ID" value="FOXG_17694P0"/>
    <property type="gene ID" value="FOXG_17694"/>
</dbReference>
<feature type="compositionally biased region" description="Acidic residues" evidence="1">
    <location>
        <begin position="30"/>
        <end position="42"/>
    </location>
</feature>
<accession>A0A0C4DJP1</accession>
<organism evidence="2 3">
    <name type="scientific">Fusarium oxysporum (strain Fo5176)</name>
    <name type="common">Fusarium vascular wilt</name>
    <dbReference type="NCBI Taxonomy" id="660025"/>
    <lineage>
        <taxon>Eukaryota</taxon>
        <taxon>Fungi</taxon>
        <taxon>Dikarya</taxon>
        <taxon>Ascomycota</taxon>
        <taxon>Pezizomycotina</taxon>
        <taxon>Sordariomycetes</taxon>
        <taxon>Hypocreomycetidae</taxon>
        <taxon>Hypocreales</taxon>
        <taxon>Nectriaceae</taxon>
        <taxon>Fusarium</taxon>
        <taxon>Fusarium oxysporum species complex</taxon>
    </lineage>
</organism>
<evidence type="ECO:0000256" key="1">
    <source>
        <dbReference type="SAM" id="MobiDB-lite"/>
    </source>
</evidence>
<reference evidence="2" key="2">
    <citation type="submission" date="2025-08" db="UniProtKB">
        <authorList>
            <consortium name="EnsemblFungi"/>
        </authorList>
    </citation>
    <scope>IDENTIFICATION</scope>
    <source>
        <strain evidence="2">4287 / CBS 123668 / FGSC 9935 / NRRL 34936</strain>
    </source>
</reference>
<evidence type="ECO:0000313" key="3">
    <source>
        <dbReference type="Proteomes" id="UP000002489"/>
    </source>
</evidence>
<sequence length="118" mass="13498">MAPVTPSRPSTARRSQHVTPPKEPRPLAEELQEVPMEIDEEGDIKSPPIHPNSHEDEVKKLKKKLRNLGGATQYPPRQRQEQRQNRAEPNQGLKEKGGRPRRNCRVTQKNSRKQSEAV</sequence>
<gene>
    <name evidence="2" type="primary">28958431</name>
</gene>
<dbReference type="AlphaFoldDB" id="A0A0C4DJP1"/>
<feature type="region of interest" description="Disordered" evidence="1">
    <location>
        <begin position="1"/>
        <end position="118"/>
    </location>
</feature>